<accession>A0A7S0LE57</accession>
<sequence>MLPPLPWAEVYRTYSGPSGADARMSRLWTEPGRSLELLDSLRELLDAWIRVARSSFDELTRLLTAQRTLAIVAGLDGHVLLLEPDVDPAARLGRELRRLREELTSLARR</sequence>
<name>A0A7S0LE57_9EUKA</name>
<organism evidence="1">
    <name type="scientific">Coccolithus braarudii</name>
    <dbReference type="NCBI Taxonomy" id="221442"/>
    <lineage>
        <taxon>Eukaryota</taxon>
        <taxon>Haptista</taxon>
        <taxon>Haptophyta</taxon>
        <taxon>Prymnesiophyceae</taxon>
        <taxon>Coccolithales</taxon>
        <taxon>Coccolithaceae</taxon>
        <taxon>Coccolithus</taxon>
    </lineage>
</organism>
<reference evidence="1" key="1">
    <citation type="submission" date="2021-01" db="EMBL/GenBank/DDBJ databases">
        <authorList>
            <person name="Corre E."/>
            <person name="Pelletier E."/>
            <person name="Niang G."/>
            <person name="Scheremetjew M."/>
            <person name="Finn R."/>
            <person name="Kale V."/>
            <person name="Holt S."/>
            <person name="Cochrane G."/>
            <person name="Meng A."/>
            <person name="Brown T."/>
            <person name="Cohen L."/>
        </authorList>
    </citation>
    <scope>NUCLEOTIDE SEQUENCE</scope>
    <source>
        <strain evidence="1">PLY182g</strain>
    </source>
</reference>
<protein>
    <submittedName>
        <fullName evidence="1">Uncharacterized protein</fullName>
    </submittedName>
</protein>
<gene>
    <name evidence="1" type="ORF">CPEL01642_LOCUS13165</name>
</gene>
<proteinExistence type="predicted"/>
<evidence type="ECO:0000313" key="1">
    <source>
        <dbReference type="EMBL" id="CAD8609787.1"/>
    </source>
</evidence>
<dbReference type="AlphaFoldDB" id="A0A7S0LE57"/>
<dbReference type="EMBL" id="HBEY01027805">
    <property type="protein sequence ID" value="CAD8609787.1"/>
    <property type="molecule type" value="Transcribed_RNA"/>
</dbReference>